<dbReference type="EMBL" id="FO203512">
    <property type="protein sequence ID" value="CCK76903.1"/>
    <property type="molecule type" value="Genomic_DNA"/>
</dbReference>
<keyword evidence="5" id="KW-1185">Reference proteome</keyword>
<dbReference type="SUPFAM" id="SSF53850">
    <property type="entry name" value="Periplasmic binding protein-like II"/>
    <property type="match status" value="1"/>
</dbReference>
<dbReference type="KEGG" id="oai:OLEAN_C27270"/>
<comment type="subcellular location">
    <subcellularLocation>
        <location evidence="1">Periplasm</location>
    </subcellularLocation>
</comment>
<dbReference type="AlphaFoldDB" id="R4YTD6"/>
<evidence type="ECO:0000256" key="2">
    <source>
        <dbReference type="ARBA" id="ARBA00010742"/>
    </source>
</evidence>
<dbReference type="Pfam" id="PF13379">
    <property type="entry name" value="NMT1_2"/>
    <property type="match status" value="1"/>
</dbReference>
<dbReference type="Proteomes" id="UP000032749">
    <property type="component" value="Chromosome"/>
</dbReference>
<dbReference type="HOGENOM" id="CLU_028871_3_2_6"/>
<gene>
    <name evidence="4" type="primary">tauA</name>
    <name evidence="4" type="ORF">OLEAN_C27270</name>
</gene>
<dbReference type="PANTHER" id="PTHR30024">
    <property type="entry name" value="ALIPHATIC SULFONATES-BINDING PROTEIN-RELATED"/>
    <property type="match status" value="1"/>
</dbReference>
<dbReference type="STRING" id="698738.OLEAN_C27270"/>
<dbReference type="PANTHER" id="PTHR30024:SF47">
    <property type="entry name" value="TAURINE-BINDING PERIPLASMIC PROTEIN"/>
    <property type="match status" value="1"/>
</dbReference>
<dbReference type="Gene3D" id="3.40.190.10">
    <property type="entry name" value="Periplasmic binding protein-like II"/>
    <property type="match status" value="1"/>
</dbReference>
<name>R4YTD6_OLEAN</name>
<evidence type="ECO:0000256" key="1">
    <source>
        <dbReference type="ARBA" id="ARBA00004418"/>
    </source>
</evidence>
<evidence type="ECO:0000313" key="4">
    <source>
        <dbReference type="EMBL" id="CCK76903.1"/>
    </source>
</evidence>
<organism evidence="4 5">
    <name type="scientific">Oleispira antarctica RB-8</name>
    <dbReference type="NCBI Taxonomy" id="698738"/>
    <lineage>
        <taxon>Bacteria</taxon>
        <taxon>Pseudomonadati</taxon>
        <taxon>Pseudomonadota</taxon>
        <taxon>Gammaproteobacteria</taxon>
        <taxon>Oceanospirillales</taxon>
        <taxon>Oceanospirillaceae</taxon>
        <taxon>Oleispira</taxon>
    </lineage>
</organism>
<dbReference type="PATRIC" id="fig|698738.3.peg.2828"/>
<evidence type="ECO:0000256" key="3">
    <source>
        <dbReference type="ARBA" id="ARBA00022729"/>
    </source>
</evidence>
<sequence>MHNKPMQKICGHFNFKAAFLKILLILLPMSFCSLSYSQTLRVGTTLWPGYEPLYLAEEINAYKQKIRMIHYSSTSEVLRAFRNNTLEAAALTLDEVVLLAESDIPIDIILILDISEGADVIMGRPELKNIQGLVGARVAVESTAAGAYTLSRALEIHNIDINKVSLVNAENSTHKEAYMNNMADAVVTYEPVRTQLLNEGAIELFNSKEIPGEIVDVLVVHKKTLKTHRKALYDITQGWFKALQQLKNEPDDSYAFIASRMKISKQGVKESYFGLTLPSLEKNRMLLSGSPAPLTQTLHRLTQHMIDNGLIDSKNSDSSANATLNPSFLP</sequence>
<comment type="similarity">
    <text evidence="2">Belongs to the bacterial solute-binding protein SsuA/TauA family.</text>
</comment>
<reference evidence="4 5" key="1">
    <citation type="journal article" date="2013" name="Nat. Commun.">
        <title>Genome sequence and functional genomic analysis of the oil-degrading bacterium Oleispira antarctica.</title>
        <authorList>
            <person name="Kube M."/>
            <person name="Chernikova T.N."/>
            <person name="Al-Ramahi Y."/>
            <person name="Beloqui A."/>
            <person name="Lopez-Cortez N."/>
            <person name="Guazzaroni M.E."/>
            <person name="Heipieper H.J."/>
            <person name="Klages S."/>
            <person name="Kotsyurbenko O.R."/>
            <person name="Langer I."/>
            <person name="Nechitaylo T.Y."/>
            <person name="Lunsdorf H."/>
            <person name="Fernandez M."/>
            <person name="Juarez S."/>
            <person name="Ciordia S."/>
            <person name="Singer A."/>
            <person name="Kagan O."/>
            <person name="Egorova O."/>
            <person name="Petit P.A."/>
            <person name="Stogios P."/>
            <person name="Kim Y."/>
            <person name="Tchigvintsev A."/>
            <person name="Flick R."/>
            <person name="Denaro R."/>
            <person name="Genovese M."/>
            <person name="Albar J.P."/>
            <person name="Reva O.N."/>
            <person name="Martinez-Gomariz M."/>
            <person name="Tran H."/>
            <person name="Ferrer M."/>
            <person name="Savchenko A."/>
            <person name="Yakunin A.F."/>
            <person name="Yakimov M.M."/>
            <person name="Golyshina O.V."/>
            <person name="Reinhardt R."/>
            <person name="Golyshin P.N."/>
        </authorList>
    </citation>
    <scope>NUCLEOTIDE SEQUENCE [LARGE SCALE GENOMIC DNA]</scope>
</reference>
<dbReference type="GO" id="GO:0042597">
    <property type="term" value="C:periplasmic space"/>
    <property type="evidence" value="ECO:0007669"/>
    <property type="project" value="UniProtKB-SubCell"/>
</dbReference>
<protein>
    <submittedName>
        <fullName evidence="4">Predicted ABC-type nitrate/sulfonate/bicarbonate transport system protein</fullName>
    </submittedName>
</protein>
<accession>R4YTD6</accession>
<evidence type="ECO:0000313" key="5">
    <source>
        <dbReference type="Proteomes" id="UP000032749"/>
    </source>
</evidence>
<dbReference type="OrthoDB" id="5292144at2"/>
<proteinExistence type="inferred from homology"/>
<keyword evidence="3" id="KW-0732">Signal</keyword>